<evidence type="ECO:0000256" key="11">
    <source>
        <dbReference type="SAM" id="MobiDB-lite"/>
    </source>
</evidence>
<dbReference type="GO" id="GO:0000993">
    <property type="term" value="F:RNA polymerase II complex binding"/>
    <property type="evidence" value="ECO:0007669"/>
    <property type="project" value="TreeGrafter"/>
</dbReference>
<evidence type="ECO:0000256" key="7">
    <source>
        <dbReference type="ARBA" id="ARBA00022771"/>
    </source>
</evidence>
<dbReference type="GO" id="GO:0009411">
    <property type="term" value="P:response to UV"/>
    <property type="evidence" value="ECO:0007669"/>
    <property type="project" value="InterPro"/>
</dbReference>
<feature type="region of interest" description="Disordered" evidence="11">
    <location>
        <begin position="412"/>
        <end position="432"/>
    </location>
</feature>
<feature type="compositionally biased region" description="Acidic residues" evidence="11">
    <location>
        <begin position="423"/>
        <end position="432"/>
    </location>
</feature>
<dbReference type="InterPro" id="IPR018610">
    <property type="entry name" value="UVSSA"/>
</dbReference>
<reference evidence="14" key="1">
    <citation type="submission" date="2025-08" db="UniProtKB">
        <authorList>
            <consortium name="RefSeq"/>
        </authorList>
    </citation>
    <scope>IDENTIFICATION</scope>
    <source>
        <tissue evidence="14">Blood</tissue>
    </source>
</reference>
<evidence type="ECO:0000313" key="14">
    <source>
        <dbReference type="RefSeq" id="XP_032109787.1"/>
    </source>
</evidence>
<keyword evidence="10" id="KW-0234">DNA repair</keyword>
<keyword evidence="13" id="KW-1185">Reference proteome</keyword>
<feature type="region of interest" description="Disordered" evidence="11">
    <location>
        <begin position="1"/>
        <end position="25"/>
    </location>
</feature>
<feature type="region of interest" description="Disordered" evidence="11">
    <location>
        <begin position="243"/>
        <end position="315"/>
    </location>
</feature>
<dbReference type="GeneID" id="116533970"/>
<organism evidence="13 14">
    <name type="scientific">Sapajus apella</name>
    <name type="common">Brown-capped capuchin</name>
    <name type="synonym">Cebus apella</name>
    <dbReference type="NCBI Taxonomy" id="9515"/>
    <lineage>
        <taxon>Eukaryota</taxon>
        <taxon>Metazoa</taxon>
        <taxon>Chordata</taxon>
        <taxon>Craniata</taxon>
        <taxon>Vertebrata</taxon>
        <taxon>Euteleostomi</taxon>
        <taxon>Mammalia</taxon>
        <taxon>Eutheria</taxon>
        <taxon>Euarchontoglires</taxon>
        <taxon>Primates</taxon>
        <taxon>Haplorrhini</taxon>
        <taxon>Platyrrhini</taxon>
        <taxon>Cebidae</taxon>
        <taxon>Cebinae</taxon>
        <taxon>Sapajus</taxon>
    </lineage>
</organism>
<name>A0A6J3FX48_SAPAP</name>
<keyword evidence="9" id="KW-0175">Coiled coil</keyword>
<dbReference type="InterPro" id="IPR049431">
    <property type="entry name" value="UVSSA_C"/>
</dbReference>
<evidence type="ECO:0000313" key="13">
    <source>
        <dbReference type="Proteomes" id="UP000504640"/>
    </source>
</evidence>
<dbReference type="Pfam" id="PF09740">
    <property type="entry name" value="DUF2043"/>
    <property type="match status" value="1"/>
</dbReference>
<evidence type="ECO:0000256" key="3">
    <source>
        <dbReference type="ARBA" id="ARBA00022111"/>
    </source>
</evidence>
<dbReference type="GO" id="GO:0005694">
    <property type="term" value="C:chromosome"/>
    <property type="evidence" value="ECO:0007669"/>
    <property type="project" value="UniProtKB-SubCell"/>
</dbReference>
<feature type="compositionally biased region" description="Basic and acidic residues" evidence="11">
    <location>
        <begin position="618"/>
        <end position="658"/>
    </location>
</feature>
<evidence type="ECO:0000256" key="6">
    <source>
        <dbReference type="ARBA" id="ARBA00022763"/>
    </source>
</evidence>
<dbReference type="PANTHER" id="PTHR28670">
    <property type="entry name" value="UV-STIMULATED SCAFFOLD PROTEIN A"/>
    <property type="match status" value="1"/>
</dbReference>
<keyword evidence="5" id="KW-0479">Metal-binding</keyword>
<keyword evidence="6" id="KW-0227">DNA damage</keyword>
<gene>
    <name evidence="14" type="primary">UVSSA</name>
</gene>
<feature type="domain" description="UV-stimulated scaffold protein A C-terminal" evidence="12">
    <location>
        <begin position="524"/>
        <end position="628"/>
    </location>
</feature>
<proteinExistence type="inferred from homology"/>
<comment type="subcellular location">
    <subcellularLocation>
        <location evidence="1">Chromosome</location>
    </subcellularLocation>
</comment>
<dbReference type="GO" id="GO:0006283">
    <property type="term" value="P:transcription-coupled nucleotide-excision repair"/>
    <property type="evidence" value="ECO:0007669"/>
    <property type="project" value="TreeGrafter"/>
</dbReference>
<evidence type="ECO:0000256" key="1">
    <source>
        <dbReference type="ARBA" id="ARBA00004286"/>
    </source>
</evidence>
<feature type="compositionally biased region" description="Acidic residues" evidence="11">
    <location>
        <begin position="306"/>
        <end position="315"/>
    </location>
</feature>
<feature type="compositionally biased region" description="Basic and acidic residues" evidence="11">
    <location>
        <begin position="9"/>
        <end position="25"/>
    </location>
</feature>
<evidence type="ECO:0000256" key="8">
    <source>
        <dbReference type="ARBA" id="ARBA00022833"/>
    </source>
</evidence>
<dbReference type="RefSeq" id="XP_032109787.1">
    <property type="nucleotide sequence ID" value="XM_032253896.1"/>
</dbReference>
<feature type="region of interest" description="Disordered" evidence="11">
    <location>
        <begin position="614"/>
        <end position="682"/>
    </location>
</feature>
<dbReference type="Pfam" id="PF20867">
    <property type="entry name" value="UVSSA_N"/>
    <property type="match status" value="1"/>
</dbReference>
<sequence length="735" mass="82985">MGGPRRKGRGEASGRVSHMDQKLSDLVEELTTSGEPRLNPEKMKELKKICKLAHIPRSSEEQLSRTYRLLIAQLSQEHAEIRLSAFQIVDELFTRSHQFRVLLVSNFQEFLELTLGTDPAQPLPPPREAAQRLRQAATRAVEGWNEKFGEAYKKLALGYHFLRHNKKVDFQDASARTLAERKREEEKQKHLDKIYQERASQAEREMREMSGEMESCLTEVQSCFRLLVPFGFDFGPSLETESLGMAPDASDAPRSSCASQVGPCRSGSPDPWDGEQPCCSRDLPASAGQPGAGGGALLPQAAVGDPSDEDEDSDLEEFVRSHGLGSHKYTLDVELCSEGLKVQENEDNLAVVHAARDTLKLIRNKFLPAVCSWIQRFARVGTHGGCLKHAINLKAELELALRKYKELDIEPEGGRSCRTESLGDGEEDEDDEDFVEVPEKEGYEPHIPDHLRPEYGLEVTPEKDPAARGLRMRMRRDEEASDPTSAAAQLRWLQDHLPRPSSASPSGVLLEPEEAQKLAAERARAPVVPYGVDLHYWGQELPTAGKILKSDSQHRFWKPSEVEEEVVNADVSEMLRSRHITFAGTFKPVQHRCRALRPDGRLCERQDRLKCPFHGKIIPRDDEGRPLDPEERAREQQQQRQKQERPEWQDPELMRDVEAATGQDLGSSRYSGQGRGKKKRYPHLTNLKAQADTARARIGRKVFAKAAVRRVVAAMNRMDQKKHEKFSNQFNYALN</sequence>
<evidence type="ECO:0000256" key="10">
    <source>
        <dbReference type="ARBA" id="ARBA00023204"/>
    </source>
</evidence>
<dbReference type="AlphaFoldDB" id="A0A6J3FX48"/>
<evidence type="ECO:0000256" key="2">
    <source>
        <dbReference type="ARBA" id="ARBA00009240"/>
    </source>
</evidence>
<evidence type="ECO:0000256" key="5">
    <source>
        <dbReference type="ARBA" id="ARBA00022723"/>
    </source>
</evidence>
<evidence type="ECO:0000256" key="4">
    <source>
        <dbReference type="ARBA" id="ARBA00022454"/>
    </source>
</evidence>
<evidence type="ECO:0000259" key="12">
    <source>
        <dbReference type="Pfam" id="PF09740"/>
    </source>
</evidence>
<dbReference type="PANTHER" id="PTHR28670:SF1">
    <property type="entry name" value="UV-STIMULATED SCAFFOLD PROTEIN A"/>
    <property type="match status" value="1"/>
</dbReference>
<evidence type="ECO:0000256" key="9">
    <source>
        <dbReference type="ARBA" id="ARBA00023054"/>
    </source>
</evidence>
<keyword evidence="8" id="KW-0862">Zinc</keyword>
<dbReference type="GO" id="GO:0008270">
    <property type="term" value="F:zinc ion binding"/>
    <property type="evidence" value="ECO:0007669"/>
    <property type="project" value="UniProtKB-KW"/>
</dbReference>
<keyword evidence="4" id="KW-0158">Chromosome</keyword>
<dbReference type="CTD" id="57654"/>
<dbReference type="InterPro" id="IPR049408">
    <property type="entry name" value="UVSSA_N_a-solenoid_rpt"/>
</dbReference>
<keyword evidence="7" id="KW-0863">Zinc-finger</keyword>
<accession>A0A6J3FX48</accession>
<dbReference type="Proteomes" id="UP000504640">
    <property type="component" value="Unplaced"/>
</dbReference>
<comment type="similarity">
    <text evidence="2">Belongs to the UVSSA family.</text>
</comment>
<protein>
    <recommendedName>
        <fullName evidence="3">UV-stimulated scaffold protein A</fullName>
    </recommendedName>
</protein>